<accession>A0A644XJC1</accession>
<dbReference type="CDD" id="cd00609">
    <property type="entry name" value="AAT_like"/>
    <property type="match status" value="1"/>
</dbReference>
<dbReference type="InterPro" id="IPR015422">
    <property type="entry name" value="PyrdxlP-dep_Trfase_small"/>
</dbReference>
<dbReference type="Gene3D" id="3.40.640.10">
    <property type="entry name" value="Type I PLP-dependent aspartate aminotransferase-like (Major domain)"/>
    <property type="match status" value="1"/>
</dbReference>
<evidence type="ECO:0000256" key="6">
    <source>
        <dbReference type="ARBA" id="ARBA00022898"/>
    </source>
</evidence>
<gene>
    <name evidence="8" type="primary">lysN_12</name>
    <name evidence="8" type="ORF">SDC9_62653</name>
</gene>
<feature type="domain" description="Aminotransferase class I/classII large" evidence="7">
    <location>
        <begin position="29"/>
        <end position="388"/>
    </location>
</feature>
<comment type="caution">
    <text evidence="8">The sequence shown here is derived from an EMBL/GenBank/DDBJ whole genome shotgun (WGS) entry which is preliminary data.</text>
</comment>
<dbReference type="InterPro" id="IPR004839">
    <property type="entry name" value="Aminotransferase_I/II_large"/>
</dbReference>
<evidence type="ECO:0000256" key="3">
    <source>
        <dbReference type="ARBA" id="ARBA00011738"/>
    </source>
</evidence>
<protein>
    <submittedName>
        <fullName evidence="8">2-aminoadipate transaminase</fullName>
        <ecNumber evidence="8">2.6.1.39</ecNumber>
    </submittedName>
</protein>
<keyword evidence="6" id="KW-0663">Pyridoxal phosphate</keyword>
<evidence type="ECO:0000256" key="5">
    <source>
        <dbReference type="ARBA" id="ARBA00022679"/>
    </source>
</evidence>
<dbReference type="EMBL" id="VSSQ01002581">
    <property type="protein sequence ID" value="MPM16275.1"/>
    <property type="molecule type" value="Genomic_DNA"/>
</dbReference>
<organism evidence="8">
    <name type="scientific">bioreactor metagenome</name>
    <dbReference type="NCBI Taxonomy" id="1076179"/>
    <lineage>
        <taxon>unclassified sequences</taxon>
        <taxon>metagenomes</taxon>
        <taxon>ecological metagenomes</taxon>
    </lineage>
</organism>
<dbReference type="GO" id="GO:1901605">
    <property type="term" value="P:alpha-amino acid metabolic process"/>
    <property type="evidence" value="ECO:0007669"/>
    <property type="project" value="TreeGrafter"/>
</dbReference>
<comment type="similarity">
    <text evidence="2">Belongs to the class-I pyridoxal-phosphate-dependent aminotransferase family.</text>
</comment>
<dbReference type="Pfam" id="PF00155">
    <property type="entry name" value="Aminotran_1_2"/>
    <property type="match status" value="1"/>
</dbReference>
<dbReference type="EC" id="2.6.1.39" evidence="8"/>
<dbReference type="PANTHER" id="PTHR42790:SF19">
    <property type="entry name" value="KYNURENINE_ALPHA-AMINOADIPATE AMINOTRANSFERASE, MITOCHONDRIAL"/>
    <property type="match status" value="1"/>
</dbReference>
<evidence type="ECO:0000259" key="7">
    <source>
        <dbReference type="Pfam" id="PF00155"/>
    </source>
</evidence>
<sequence length="397" mass="44150">MNYKFSDRAKNAKPSLIRQISARAAGNPDFISLSIGNPAYESFPVKELREMNDLVYERNSVEALQYGPTEGWPAFQQQIKDRLQETKGINPAGNNIIVTTGSQQGLDLMPRVFCNEGDVVLVESFTYLGALGAMRGYCAKPLAVKMDADGINLEAMEEALKTVKNIKYLYLVPNFQNPSGITIPLEKRKKIYDLACKYDILIYEDDPYGELRYTGSAVPAIKSFDTEGRVIYAGSFSKVLAAGLRVGFLCCADEIWAKMVSCKGNMDSGSNITSQLIASYYIEKFDLDEHIEKVRALYSVKCATMKESLDKYLAKGCTRTDPDGGMFIWVTLPDYVDEKQVFEDALDAAVGVIPSIAFAPDEDNPGKSFRLCFSSPTIDQIKEGCRRFGEVTKKHCK</sequence>
<dbReference type="PANTHER" id="PTHR42790">
    <property type="entry name" value="AMINOTRANSFERASE"/>
    <property type="match status" value="1"/>
</dbReference>
<proteinExistence type="inferred from homology"/>
<dbReference type="SUPFAM" id="SSF53383">
    <property type="entry name" value="PLP-dependent transferases"/>
    <property type="match status" value="1"/>
</dbReference>
<comment type="cofactor">
    <cofactor evidence="1">
        <name>pyridoxal 5'-phosphate</name>
        <dbReference type="ChEBI" id="CHEBI:597326"/>
    </cofactor>
</comment>
<dbReference type="GO" id="GO:0030170">
    <property type="term" value="F:pyridoxal phosphate binding"/>
    <property type="evidence" value="ECO:0007669"/>
    <property type="project" value="InterPro"/>
</dbReference>
<evidence type="ECO:0000256" key="4">
    <source>
        <dbReference type="ARBA" id="ARBA00022576"/>
    </source>
</evidence>
<keyword evidence="5 8" id="KW-0808">Transferase</keyword>
<reference evidence="8" key="1">
    <citation type="submission" date="2019-08" db="EMBL/GenBank/DDBJ databases">
        <authorList>
            <person name="Kucharzyk K."/>
            <person name="Murdoch R.W."/>
            <person name="Higgins S."/>
            <person name="Loffler F."/>
        </authorList>
    </citation>
    <scope>NUCLEOTIDE SEQUENCE</scope>
</reference>
<keyword evidence="4 8" id="KW-0032">Aminotransferase</keyword>
<dbReference type="InterPro" id="IPR050859">
    <property type="entry name" value="Class-I_PLP-dep_aminotransf"/>
</dbReference>
<dbReference type="AlphaFoldDB" id="A0A644XJC1"/>
<dbReference type="InterPro" id="IPR015424">
    <property type="entry name" value="PyrdxlP-dep_Trfase"/>
</dbReference>
<evidence type="ECO:0000256" key="2">
    <source>
        <dbReference type="ARBA" id="ARBA00007441"/>
    </source>
</evidence>
<evidence type="ECO:0000256" key="1">
    <source>
        <dbReference type="ARBA" id="ARBA00001933"/>
    </source>
</evidence>
<name>A0A644XJC1_9ZZZZ</name>
<evidence type="ECO:0000313" key="8">
    <source>
        <dbReference type="EMBL" id="MPM16275.1"/>
    </source>
</evidence>
<dbReference type="FunFam" id="3.40.640.10:FF:000053">
    <property type="entry name" value="Aminotransferase, class I"/>
    <property type="match status" value="1"/>
</dbReference>
<dbReference type="Gene3D" id="3.90.1150.10">
    <property type="entry name" value="Aspartate Aminotransferase, domain 1"/>
    <property type="match status" value="1"/>
</dbReference>
<dbReference type="InterPro" id="IPR015421">
    <property type="entry name" value="PyrdxlP-dep_Trfase_major"/>
</dbReference>
<dbReference type="GO" id="GO:0047536">
    <property type="term" value="F:2-aminoadipate transaminase activity"/>
    <property type="evidence" value="ECO:0007669"/>
    <property type="project" value="UniProtKB-EC"/>
</dbReference>
<comment type="subunit">
    <text evidence="3">Homodimer.</text>
</comment>